<evidence type="ECO:0000256" key="4">
    <source>
        <dbReference type="ARBA" id="ARBA00023136"/>
    </source>
</evidence>
<evidence type="ECO:0000256" key="6">
    <source>
        <dbReference type="SAM" id="Phobius"/>
    </source>
</evidence>
<feature type="transmembrane region" description="Helical" evidence="6">
    <location>
        <begin position="256"/>
        <end position="275"/>
    </location>
</feature>
<evidence type="ECO:0000259" key="7">
    <source>
        <dbReference type="PROSITE" id="PS50850"/>
    </source>
</evidence>
<feature type="transmembrane region" description="Helical" evidence="6">
    <location>
        <begin position="281"/>
        <end position="301"/>
    </location>
</feature>
<gene>
    <name evidence="8" type="ORF">PSALAMII_LOCUS8375</name>
</gene>
<organism evidence="8 9">
    <name type="scientific">Penicillium salamii</name>
    <dbReference type="NCBI Taxonomy" id="1612424"/>
    <lineage>
        <taxon>Eukaryota</taxon>
        <taxon>Fungi</taxon>
        <taxon>Dikarya</taxon>
        <taxon>Ascomycota</taxon>
        <taxon>Pezizomycotina</taxon>
        <taxon>Eurotiomycetes</taxon>
        <taxon>Eurotiomycetidae</taxon>
        <taxon>Eurotiales</taxon>
        <taxon>Aspergillaceae</taxon>
        <taxon>Penicillium</taxon>
    </lineage>
</organism>
<feature type="transmembrane region" description="Helical" evidence="6">
    <location>
        <begin position="127"/>
        <end position="148"/>
    </location>
</feature>
<keyword evidence="4 6" id="KW-0472">Membrane</keyword>
<dbReference type="PANTHER" id="PTHR23501:SF94">
    <property type="entry name" value="MAJOR FACILITATOR SUPERFAMILY (MFS) PROFILE DOMAIN-CONTAINING PROTEIN"/>
    <property type="match status" value="1"/>
</dbReference>
<dbReference type="Gene3D" id="1.20.1720.10">
    <property type="entry name" value="Multidrug resistance protein D"/>
    <property type="match status" value="1"/>
</dbReference>
<dbReference type="Pfam" id="PF07690">
    <property type="entry name" value="MFS_1"/>
    <property type="match status" value="1"/>
</dbReference>
<feature type="transmembrane region" description="Helical" evidence="6">
    <location>
        <begin position="322"/>
        <end position="344"/>
    </location>
</feature>
<feature type="transmembrane region" description="Helical" evidence="6">
    <location>
        <begin position="215"/>
        <end position="235"/>
    </location>
</feature>
<feature type="region of interest" description="Disordered" evidence="5">
    <location>
        <begin position="1"/>
        <end position="30"/>
    </location>
</feature>
<dbReference type="OrthoDB" id="10021397at2759"/>
<dbReference type="InterPro" id="IPR036259">
    <property type="entry name" value="MFS_trans_sf"/>
</dbReference>
<feature type="transmembrane region" description="Helical" evidence="6">
    <location>
        <begin position="42"/>
        <end position="66"/>
    </location>
</feature>
<dbReference type="SUPFAM" id="SSF103473">
    <property type="entry name" value="MFS general substrate transporter"/>
    <property type="match status" value="1"/>
</dbReference>
<dbReference type="GO" id="GO:0005886">
    <property type="term" value="C:plasma membrane"/>
    <property type="evidence" value="ECO:0007669"/>
    <property type="project" value="TreeGrafter"/>
</dbReference>
<accession>A0A9W4NRX6</accession>
<comment type="caution">
    <text evidence="8">The sequence shown here is derived from an EMBL/GenBank/DDBJ whole genome shotgun (WGS) entry which is preliminary data.</text>
</comment>
<dbReference type="Proteomes" id="UP001152646">
    <property type="component" value="Unassembled WGS sequence"/>
</dbReference>
<feature type="transmembrane region" description="Helical" evidence="6">
    <location>
        <begin position="387"/>
        <end position="406"/>
    </location>
</feature>
<feature type="transmembrane region" description="Helical" evidence="6">
    <location>
        <begin position="448"/>
        <end position="468"/>
    </location>
</feature>
<feature type="transmembrane region" description="Helical" evidence="6">
    <location>
        <begin position="412"/>
        <end position="436"/>
    </location>
</feature>
<evidence type="ECO:0000256" key="5">
    <source>
        <dbReference type="SAM" id="MobiDB-lite"/>
    </source>
</evidence>
<feature type="compositionally biased region" description="Polar residues" evidence="5">
    <location>
        <begin position="1"/>
        <end position="18"/>
    </location>
</feature>
<dbReference type="InterPro" id="IPR011701">
    <property type="entry name" value="MFS"/>
</dbReference>
<dbReference type="GO" id="GO:0022857">
    <property type="term" value="F:transmembrane transporter activity"/>
    <property type="evidence" value="ECO:0007669"/>
    <property type="project" value="InterPro"/>
</dbReference>
<dbReference type="EMBL" id="CAJVPA010000207">
    <property type="protein sequence ID" value="CAG8403494.1"/>
    <property type="molecule type" value="Genomic_DNA"/>
</dbReference>
<dbReference type="PANTHER" id="PTHR23501">
    <property type="entry name" value="MAJOR FACILITATOR SUPERFAMILY"/>
    <property type="match status" value="1"/>
</dbReference>
<evidence type="ECO:0000313" key="9">
    <source>
        <dbReference type="Proteomes" id="UP001152646"/>
    </source>
</evidence>
<keyword evidence="2 6" id="KW-0812">Transmembrane</keyword>
<reference evidence="8" key="1">
    <citation type="submission" date="2021-07" db="EMBL/GenBank/DDBJ databases">
        <authorList>
            <person name="Branca A.L. A."/>
        </authorList>
    </citation>
    <scope>NUCLEOTIDE SEQUENCE</scope>
</reference>
<feature type="transmembrane region" description="Helical" evidence="6">
    <location>
        <begin position="160"/>
        <end position="177"/>
    </location>
</feature>
<dbReference type="InterPro" id="IPR020846">
    <property type="entry name" value="MFS_dom"/>
</dbReference>
<evidence type="ECO:0000313" key="8">
    <source>
        <dbReference type="EMBL" id="CAG8403494.1"/>
    </source>
</evidence>
<proteinExistence type="predicted"/>
<feature type="domain" description="Major facilitator superfamily (MFS) profile" evidence="7">
    <location>
        <begin position="44"/>
        <end position="547"/>
    </location>
</feature>
<dbReference type="AlphaFoldDB" id="A0A9W4NRX6"/>
<comment type="subcellular location">
    <subcellularLocation>
        <location evidence="1">Membrane</location>
        <topology evidence="1">Multi-pass membrane protein</topology>
    </subcellularLocation>
</comment>
<dbReference type="Gene3D" id="1.20.1250.20">
    <property type="entry name" value="MFS general substrate transporter like domains"/>
    <property type="match status" value="1"/>
</dbReference>
<name>A0A9W4NRX6_9EURO</name>
<keyword evidence="3 6" id="KW-1133">Transmembrane helix</keyword>
<evidence type="ECO:0000256" key="1">
    <source>
        <dbReference type="ARBA" id="ARBA00004141"/>
    </source>
</evidence>
<evidence type="ECO:0000256" key="3">
    <source>
        <dbReference type="ARBA" id="ARBA00022989"/>
    </source>
</evidence>
<dbReference type="PROSITE" id="PS50850">
    <property type="entry name" value="MFS"/>
    <property type="match status" value="1"/>
</dbReference>
<protein>
    <recommendedName>
        <fullName evidence="7">Major facilitator superfamily (MFS) profile domain-containing protein</fullName>
    </recommendedName>
</protein>
<feature type="transmembrane region" description="Helical" evidence="6">
    <location>
        <begin position="97"/>
        <end position="115"/>
    </location>
</feature>
<sequence length="560" mass="60967">MSQDELLKSTTALTQSPSPDKDEEDLTEATKANSWKPKWREWLVIVCCCVIAVVVALDATILVPLLPVIVTRFKNGGIRANFEKRLSESLGGTPVETFWTGTAYLVPCAVFQPFITSLSDLFGRRPLLFLSLSLFTVGTLVCCLATGFPQLLTGRVVQGIGGAGSMSVCYVILADIIPLRQRPLYFAMLSLAGALGTIVGPLIGGLFVQYSIWQWAFYINFPFCGMGLALVLVAVKLKSKPMPLKAKLVQIDWAGATLFITSACSFLIGLSWGGTQFPWSSWHTLVPIVLGIVGLGGSIYWENSIASRPFLRVQLFKKRSTIVAYTCIFIQGLMLFCELYYIPIYLESVKDLSPTLAGVGLIPISAVVLPTSAVCGALISKYGRFRWAIWSGWGTTIIATSLLLLLDPDIKTYGWVLIFAAVGLGHGLNFTALSICVQSFADTPDVSYAAGLYTFMRTFGMCIGVPIGGTVFQNRFNYHIRDLDLPYGVSTNAEVLIETLKKITAPPDLRQSLHLAYAQSFQDVVKVLIGLAVVGGVSSLFLESATMDRQLESEHVLEGA</sequence>
<evidence type="ECO:0000256" key="2">
    <source>
        <dbReference type="ARBA" id="ARBA00022692"/>
    </source>
</evidence>
<feature type="transmembrane region" description="Helical" evidence="6">
    <location>
        <begin position="184"/>
        <end position="203"/>
    </location>
</feature>